<dbReference type="PANTHER" id="PTHR46577:SF1">
    <property type="entry name" value="HTH-TYPE TRANSCRIPTIONAL REGULATORY PROTEIN GABR"/>
    <property type="match status" value="1"/>
</dbReference>
<accession>A0A1R1SCC7</accession>
<gene>
    <name evidence="7" type="ORF">SPAR_29921</name>
</gene>
<dbReference type="GO" id="GO:0008483">
    <property type="term" value="F:transaminase activity"/>
    <property type="evidence" value="ECO:0007669"/>
    <property type="project" value="UniProtKB-KW"/>
</dbReference>
<evidence type="ECO:0000256" key="4">
    <source>
        <dbReference type="ARBA" id="ARBA00023163"/>
    </source>
</evidence>
<dbReference type="AlphaFoldDB" id="A0A1R1SCC7"/>
<keyword evidence="4" id="KW-0804">Transcription</keyword>
<dbReference type="InterPro" id="IPR036388">
    <property type="entry name" value="WH-like_DNA-bd_sf"/>
</dbReference>
<protein>
    <submittedName>
        <fullName evidence="7">Transcriptional regulator, GntR family domain or Aspartate aminotransferase</fullName>
    </submittedName>
</protein>
<dbReference type="InterPro" id="IPR000524">
    <property type="entry name" value="Tscrpt_reg_HTH_GntR"/>
</dbReference>
<dbReference type="Proteomes" id="UP000186168">
    <property type="component" value="Unassembled WGS sequence"/>
</dbReference>
<dbReference type="SMART" id="SM00345">
    <property type="entry name" value="HTH_GNTR"/>
    <property type="match status" value="1"/>
</dbReference>
<keyword evidence="7" id="KW-0808">Transferase</keyword>
<dbReference type="Gene3D" id="1.10.10.10">
    <property type="entry name" value="Winged helix-like DNA-binding domain superfamily/Winged helix DNA-binding domain"/>
    <property type="match status" value="1"/>
</dbReference>
<keyword evidence="3" id="KW-0238">DNA-binding</keyword>
<evidence type="ECO:0000313" key="8">
    <source>
        <dbReference type="Proteomes" id="UP000186168"/>
    </source>
</evidence>
<feature type="domain" description="HTH gntR-type" evidence="6">
    <location>
        <begin position="21"/>
        <end position="89"/>
    </location>
</feature>
<evidence type="ECO:0000256" key="3">
    <source>
        <dbReference type="ARBA" id="ARBA00023125"/>
    </source>
</evidence>
<dbReference type="GO" id="GO:0003677">
    <property type="term" value="F:DNA binding"/>
    <property type="evidence" value="ECO:0007669"/>
    <property type="project" value="UniProtKB-KW"/>
</dbReference>
<keyword evidence="1" id="KW-0663">Pyridoxal phosphate</keyword>
<proteinExistence type="predicted"/>
<evidence type="ECO:0000313" key="7">
    <source>
        <dbReference type="EMBL" id="OMI35857.1"/>
    </source>
</evidence>
<dbReference type="PRINTS" id="PR00035">
    <property type="entry name" value="HTHGNTR"/>
</dbReference>
<keyword evidence="2" id="KW-0805">Transcription regulation</keyword>
<dbReference type="GeneID" id="96747166"/>
<dbReference type="Pfam" id="PF00392">
    <property type="entry name" value="GntR"/>
    <property type="match status" value="1"/>
</dbReference>
<keyword evidence="7" id="KW-0032">Aminotransferase</keyword>
<name>A0A1R1SCC7_9ACTN</name>
<evidence type="ECO:0000256" key="5">
    <source>
        <dbReference type="SAM" id="MobiDB-lite"/>
    </source>
</evidence>
<evidence type="ECO:0000256" key="1">
    <source>
        <dbReference type="ARBA" id="ARBA00022898"/>
    </source>
</evidence>
<organism evidence="7 8">
    <name type="scientific">Streptomyces sparsogenes DSM 40356</name>
    <dbReference type="NCBI Taxonomy" id="1331668"/>
    <lineage>
        <taxon>Bacteria</taxon>
        <taxon>Bacillati</taxon>
        <taxon>Actinomycetota</taxon>
        <taxon>Actinomycetes</taxon>
        <taxon>Kitasatosporales</taxon>
        <taxon>Streptomycetaceae</taxon>
        <taxon>Streptomyces</taxon>
    </lineage>
</organism>
<keyword evidence="8" id="KW-1185">Reference proteome</keyword>
<evidence type="ECO:0000256" key="2">
    <source>
        <dbReference type="ARBA" id="ARBA00023015"/>
    </source>
</evidence>
<dbReference type="PROSITE" id="PS50949">
    <property type="entry name" value="HTH_GNTR"/>
    <property type="match status" value="1"/>
</dbReference>
<dbReference type="InterPro" id="IPR036390">
    <property type="entry name" value="WH_DNA-bd_sf"/>
</dbReference>
<dbReference type="GO" id="GO:0003700">
    <property type="term" value="F:DNA-binding transcription factor activity"/>
    <property type="evidence" value="ECO:0007669"/>
    <property type="project" value="InterPro"/>
</dbReference>
<dbReference type="InterPro" id="IPR051446">
    <property type="entry name" value="HTH_trans_reg/aminotransferase"/>
</dbReference>
<feature type="region of interest" description="Disordered" evidence="5">
    <location>
        <begin position="130"/>
        <end position="173"/>
    </location>
</feature>
<reference evidence="7 8" key="1">
    <citation type="submission" date="2013-05" db="EMBL/GenBank/DDBJ databases">
        <title>Genome sequence of Streptomyces sparsogenes DSM 40356.</title>
        <authorList>
            <person name="Coyne S."/>
            <person name="Seebeck F.P."/>
        </authorList>
    </citation>
    <scope>NUCLEOTIDE SEQUENCE [LARGE SCALE GENOMIC DNA]</scope>
    <source>
        <strain evidence="7 8">DSM 40356</strain>
    </source>
</reference>
<dbReference type="PANTHER" id="PTHR46577">
    <property type="entry name" value="HTH-TYPE TRANSCRIPTIONAL REGULATORY PROTEIN GABR"/>
    <property type="match status" value="1"/>
</dbReference>
<dbReference type="RefSeq" id="WP_342673157.1">
    <property type="nucleotide sequence ID" value="NZ_ASQP01000387.1"/>
</dbReference>
<dbReference type="STRING" id="67365.GCA_001704635_02342"/>
<dbReference type="SUPFAM" id="SSF46785">
    <property type="entry name" value="Winged helix' DNA-binding domain"/>
    <property type="match status" value="1"/>
</dbReference>
<dbReference type="EMBL" id="ASQP01000387">
    <property type="protein sequence ID" value="OMI35857.1"/>
    <property type="molecule type" value="Genomic_DNA"/>
</dbReference>
<comment type="caution">
    <text evidence="7">The sequence shown here is derived from an EMBL/GenBank/DDBJ whole genome shotgun (WGS) entry which is preliminary data.</text>
</comment>
<evidence type="ECO:0000259" key="6">
    <source>
        <dbReference type="PROSITE" id="PS50949"/>
    </source>
</evidence>
<sequence length="187" mass="19137">MDRTLAGRQLAAVISSPPGIRLDYRKLARSVRSLGLDGRITLHMRLPAEHELASALGVRRATVTAAYDLLRESGYAHSRRGAGTWTALPDGRSPTSVASMMSGEQAVIDLALAALAPPEDAVAEALAKATARAGTPGPPPRAGVPVNEPGRTGGCCSGGRGHEAAVGSEGSSPARLAHVGGLTSMRC</sequence>